<evidence type="ECO:0000313" key="1">
    <source>
        <dbReference type="EMBL" id="ADE30413.1"/>
    </source>
</evidence>
<dbReference type="KEGG" id="rpq:rpr22_0903"/>
<protein>
    <submittedName>
        <fullName evidence="1">MFS type sugar transporter</fullName>
    </submittedName>
</protein>
<sequence>MCIITVVRTLAINELQDIPKFASAKHKLLKTFEKTNRDIIKIF</sequence>
<dbReference type="AlphaFoldDB" id="D5AYC4"/>
<keyword evidence="1" id="KW-0813">Transport</keyword>
<dbReference type="HOGENOM" id="CLU_3238939_0_0_5"/>
<keyword evidence="1" id="KW-0762">Sugar transport</keyword>
<evidence type="ECO:0000313" key="2">
    <source>
        <dbReference type="Proteomes" id="UP000006931"/>
    </source>
</evidence>
<accession>D5AYC4</accession>
<proteinExistence type="predicted"/>
<dbReference type="Proteomes" id="UP000006931">
    <property type="component" value="Chromosome"/>
</dbReference>
<gene>
    <name evidence="1" type="ORF">rpr22_0903</name>
</gene>
<reference evidence="1 2" key="1">
    <citation type="journal article" date="2010" name="Genome Res.">
        <title>Genomic, proteomic, and transcriptomic analysis of virulent and avirulent Rickettsia prowazekii reveals its adaptive mutation capabilities.</title>
        <authorList>
            <person name="Bechah Y."/>
            <person name="El Karkouri K."/>
            <person name="Mediannikov O."/>
            <person name="Leroy Q."/>
            <person name="Pelletier N."/>
            <person name="Robert C."/>
            <person name="Medigue C."/>
            <person name="Mege J.L."/>
            <person name="Raoult D."/>
        </authorList>
    </citation>
    <scope>NUCLEOTIDE SEQUENCE [LARGE SCALE GENOMIC DNA]</scope>
    <source>
        <strain evidence="1 2">Rp22</strain>
    </source>
</reference>
<dbReference type="PATRIC" id="fig|449216.3.peg.862"/>
<name>D5AYC4_RICPP</name>
<organism evidence="1 2">
    <name type="scientific">Rickettsia prowazekii (strain Rp22)</name>
    <dbReference type="NCBI Taxonomy" id="449216"/>
    <lineage>
        <taxon>Bacteria</taxon>
        <taxon>Pseudomonadati</taxon>
        <taxon>Pseudomonadota</taxon>
        <taxon>Alphaproteobacteria</taxon>
        <taxon>Rickettsiales</taxon>
        <taxon>Rickettsiaceae</taxon>
        <taxon>Rickettsieae</taxon>
        <taxon>Rickettsia</taxon>
        <taxon>typhus group</taxon>
    </lineage>
</organism>
<dbReference type="EMBL" id="CP001584">
    <property type="protein sequence ID" value="ADE30413.1"/>
    <property type="molecule type" value="Genomic_DNA"/>
</dbReference>